<evidence type="ECO:0000256" key="4">
    <source>
        <dbReference type="ARBA" id="ARBA00022695"/>
    </source>
</evidence>
<dbReference type="InterPro" id="IPR016130">
    <property type="entry name" value="Tyr_Pase_AS"/>
</dbReference>
<proteinExistence type="predicted"/>
<dbReference type="PROSITE" id="PS50056">
    <property type="entry name" value="TYR_PHOSPHATASE_2"/>
    <property type="match status" value="1"/>
</dbReference>
<evidence type="ECO:0000256" key="2">
    <source>
        <dbReference type="ARBA" id="ARBA00022664"/>
    </source>
</evidence>
<reference evidence="12" key="2">
    <citation type="submission" date="2000-01" db="EMBL/GenBank/DDBJ databases">
        <authorList>
            <person name="Bevan M."/>
            <person name="Zimmermann W."/>
            <person name="Grueneisen A."/>
            <person name="Wambutt R."/>
            <person name="Kalicki J."/>
            <person name="Wohldmann P."/>
            <person name="Smith A."/>
            <person name="Bancroft I."/>
            <person name="Mewes H.W."/>
            <person name="Rudd S."/>
            <person name="Lemcke K."/>
            <person name="Mayer K.F.X."/>
        </authorList>
    </citation>
    <scope>NUCLEOTIDE SEQUENCE</scope>
</reference>
<dbReference type="GO" id="GO:0005525">
    <property type="term" value="F:GTP binding"/>
    <property type="evidence" value="ECO:0007669"/>
    <property type="project" value="UniProtKB-KW"/>
</dbReference>
<dbReference type="GO" id="GO:0140818">
    <property type="term" value="F:mRNA 5'-triphosphate monophosphatase activity"/>
    <property type="evidence" value="ECO:0007669"/>
    <property type="project" value="InterPro"/>
</dbReference>
<dbReference type="InterPro" id="IPR017074">
    <property type="entry name" value="mRNA_cap_enz_bifunc"/>
</dbReference>
<dbReference type="GO" id="GO:0004484">
    <property type="term" value="F:mRNA guanylyltransferase activity"/>
    <property type="evidence" value="ECO:0007669"/>
    <property type="project" value="UniProtKB-EC"/>
</dbReference>
<dbReference type="InterPro" id="IPR051029">
    <property type="entry name" value="mRNA_Capping_Enz/RNA_Phosphat"/>
</dbReference>
<evidence type="ECO:0000256" key="8">
    <source>
        <dbReference type="PIRSR" id="PIRSR036958-1"/>
    </source>
</evidence>
<dbReference type="FunFam" id="2.40.50.140:FF:000188">
    <property type="entry name" value="mRNA capping enzyme family protein"/>
    <property type="match status" value="1"/>
</dbReference>
<reference evidence="12" key="3">
    <citation type="submission" date="2000-07" db="EMBL/GenBank/DDBJ databases">
        <authorList>
            <person name="EU Arabidopsis sequencing project"/>
        </authorList>
    </citation>
    <scope>NUCLEOTIDE SEQUENCE</scope>
</reference>
<feature type="binding site" evidence="9">
    <location>
        <begin position="479"/>
        <end position="481"/>
    </location>
    <ligand>
        <name>GTP</name>
        <dbReference type="ChEBI" id="CHEBI:37565"/>
    </ligand>
</feature>
<dbReference type="Gene3D" id="2.40.50.140">
    <property type="entry name" value="Nucleic acid-binding proteins"/>
    <property type="match status" value="1"/>
</dbReference>
<evidence type="ECO:0000256" key="7">
    <source>
        <dbReference type="ARBA" id="ARBA00023134"/>
    </source>
</evidence>
<keyword evidence="6" id="KW-0506">mRNA capping</keyword>
<feature type="active site" description="Phosphocysteine intermediate" evidence="8">
    <location>
        <position position="186"/>
    </location>
</feature>
<evidence type="ECO:0000256" key="5">
    <source>
        <dbReference type="ARBA" id="ARBA00022741"/>
    </source>
</evidence>
<evidence type="ECO:0000259" key="11">
    <source>
        <dbReference type="PROSITE" id="PS50056"/>
    </source>
</evidence>
<dbReference type="InterPro" id="IPR013846">
    <property type="entry name" value="mRNA_cap_enzyme_C"/>
</dbReference>
<dbReference type="InterPro" id="IPR000340">
    <property type="entry name" value="Dual-sp_phosphatase_cat-dom"/>
</dbReference>
<evidence type="ECO:0000256" key="9">
    <source>
        <dbReference type="PIRSR" id="PIRSR036958-3"/>
    </source>
</evidence>
<feature type="binding site" evidence="9">
    <location>
        <begin position="364"/>
        <end position="366"/>
    </location>
    <ligand>
        <name>GTP</name>
        <dbReference type="ChEBI" id="CHEBI:37565"/>
    </ligand>
</feature>
<feature type="compositionally biased region" description="Acidic residues" evidence="10">
    <location>
        <begin position="267"/>
        <end position="276"/>
    </location>
</feature>
<dbReference type="SUPFAM" id="SSF50249">
    <property type="entry name" value="Nucleic acid-binding proteins"/>
    <property type="match status" value="1"/>
</dbReference>
<dbReference type="EC" id="2.7.7.50" evidence="1"/>
<dbReference type="InterPro" id="IPR029021">
    <property type="entry name" value="Prot-tyrosine_phosphatase-like"/>
</dbReference>
<feature type="domain" description="Tyrosine specific protein phosphatases" evidence="11">
    <location>
        <begin position="162"/>
        <end position="232"/>
    </location>
</feature>
<name>Q9LFA7_ARATH</name>
<dbReference type="PIR" id="T45969">
    <property type="entry name" value="T45969"/>
</dbReference>
<organism evidence="12">
    <name type="scientific">Arabidopsis thaliana</name>
    <name type="common">Mouse-ear cress</name>
    <dbReference type="NCBI Taxonomy" id="3702"/>
    <lineage>
        <taxon>Eukaryota</taxon>
        <taxon>Viridiplantae</taxon>
        <taxon>Streptophyta</taxon>
        <taxon>Embryophyta</taxon>
        <taxon>Tracheophyta</taxon>
        <taxon>Spermatophyta</taxon>
        <taxon>Magnoliopsida</taxon>
        <taxon>eudicotyledons</taxon>
        <taxon>Gunneridae</taxon>
        <taxon>Pentapetalae</taxon>
        <taxon>rosids</taxon>
        <taxon>malvids</taxon>
        <taxon>Brassicales</taxon>
        <taxon>Brassicaceae</taxon>
        <taxon>Camelineae</taxon>
        <taxon>Arabidopsis</taxon>
    </lineage>
</organism>
<dbReference type="FunFam" id="3.90.190.10:FF:000055">
    <property type="entry name" value="mRNA capping enzyme family protein"/>
    <property type="match status" value="1"/>
</dbReference>
<keyword evidence="4" id="KW-0548">Nucleotidyltransferase</keyword>
<evidence type="ECO:0000313" key="12">
    <source>
        <dbReference type="EMBL" id="CAB69857.1"/>
    </source>
</evidence>
<dbReference type="PANTHER" id="PTHR10367">
    <property type="entry name" value="MRNA-CAPPING ENZYME"/>
    <property type="match status" value="1"/>
</dbReference>
<dbReference type="SUPFAM" id="SSF56091">
    <property type="entry name" value="DNA ligase/mRNA capping enzyme, catalytic domain"/>
    <property type="match status" value="1"/>
</dbReference>
<keyword evidence="5 9" id="KW-0547">Nucleotide-binding</keyword>
<dbReference type="ExpressionAtlas" id="Q9LFA7">
    <property type="expression patterns" value="baseline and differential"/>
</dbReference>
<dbReference type="Gene3D" id="3.30.470.30">
    <property type="entry name" value="DNA ligase/mRNA capping enzyme"/>
    <property type="match status" value="1"/>
</dbReference>
<feature type="compositionally biased region" description="Polar residues" evidence="10">
    <location>
        <begin position="282"/>
        <end position="294"/>
    </location>
</feature>
<evidence type="ECO:0000256" key="3">
    <source>
        <dbReference type="ARBA" id="ARBA00022679"/>
    </source>
</evidence>
<keyword evidence="2" id="KW-0507">mRNA processing</keyword>
<keyword evidence="7 9" id="KW-0342">GTP-binding</keyword>
<dbReference type="InterPro" id="IPR012340">
    <property type="entry name" value="NA-bd_OB-fold"/>
</dbReference>
<dbReference type="CDD" id="cd07895">
    <property type="entry name" value="Adenylation_mRNA_capping"/>
    <property type="match status" value="1"/>
</dbReference>
<dbReference type="PROSITE" id="PS00383">
    <property type="entry name" value="TYR_PHOSPHATASE_1"/>
    <property type="match status" value="1"/>
</dbReference>
<dbReference type="GO" id="GO:0005524">
    <property type="term" value="F:ATP binding"/>
    <property type="evidence" value="ECO:0007669"/>
    <property type="project" value="InterPro"/>
</dbReference>
<dbReference type="PANTHER" id="PTHR10367:SF12">
    <property type="entry name" value="MRNA GUANYLYLTRANSFERASE"/>
    <property type="match status" value="1"/>
</dbReference>
<feature type="region of interest" description="Disordered" evidence="10">
    <location>
        <begin position="1"/>
        <end position="27"/>
    </location>
</feature>
<dbReference type="Gene3D" id="3.30.1490.430">
    <property type="match status" value="1"/>
</dbReference>
<dbReference type="GO" id="GO:0006370">
    <property type="term" value="P:7-methylguanosine mRNA capping"/>
    <property type="evidence" value="ECO:0007669"/>
    <property type="project" value="UniProtKB-KW"/>
</dbReference>
<dbReference type="InterPro" id="IPR001339">
    <property type="entry name" value="mRNA_cap_enzyme_adenylation"/>
</dbReference>
<feature type="region of interest" description="Disordered" evidence="10">
    <location>
        <begin position="266"/>
        <end position="296"/>
    </location>
</feature>
<evidence type="ECO:0000256" key="10">
    <source>
        <dbReference type="SAM" id="MobiDB-lite"/>
    </source>
</evidence>
<protein>
    <recommendedName>
        <fullName evidence="1">mRNA guanylyltransferase</fullName>
        <ecNumber evidence="1">2.7.7.50</ecNumber>
    </recommendedName>
</protein>
<feature type="binding site" evidence="9">
    <location>
        <position position="339"/>
    </location>
    <ligand>
        <name>GTP</name>
        <dbReference type="ChEBI" id="CHEBI:37565"/>
    </ligand>
</feature>
<dbReference type="AlphaFoldDB" id="Q9LFA7"/>
<dbReference type="Pfam" id="PF01331">
    <property type="entry name" value="mRNA_cap_enzyme"/>
    <property type="match status" value="1"/>
</dbReference>
<accession>Q9LFA7</accession>
<dbReference type="EMBL" id="AL137189">
    <property type="protein sequence ID" value="CAB69857.1"/>
    <property type="molecule type" value="Genomic_DNA"/>
</dbReference>
<sequence length="607" mass="70831">MDLNASPQPEEDDEPFKRRHEDRMESAVEIARREREERKKRMRFDRPTRVSQPAFRDQYRDTRVYDQSKLPQGWLDCPGFGLEIGCIIPSKVPLSESYNEHVPPGKRYSFKQVMGLLQLGLVIDLTNTTRYYPTLDLKKDGIKHVKIACRGRDAVPDNVSVNTFVNEVLQFVLNQKHAKKYVLVHCTHGHNRTGFMIVHYLMRSMPTMNVTQALKLFSDARPPGIYKPDYIDALYTFYHEIKPESVTCPPTPEWKRSAELDLNGEAVQDDDDDDSPPDPVQEINQENVKMSNDDTLGDEIPHYQEEAYRQFCYKMLMMNVGGEFATFEAAILLCDMEGRWNTLYDALNYRWGISDKVHHYTLLDGEMVIDTPTGEQGEARRRYLVYDMVAINGESVVERTFCERWNMFVREVIGPRAAEKLRSHCYRYDLEPFAGFWLLSTVEKLLKNTIPSLSHEADGLIFQGWDDPYVPRTHKGLLKWKYAEMNSVDFLYEMGEEEGRGFLFLHERGKKKLMEGYSVEFRDDSDPSSYNGKIVECAWDKDKKVWFSMRIRVDKTTPNDINTARKVIKSINDNITEEVLLQEIREIIRLPMYADRIRNDSQAARRR</sequence>
<evidence type="ECO:0000256" key="1">
    <source>
        <dbReference type="ARBA" id="ARBA00012475"/>
    </source>
</evidence>
<keyword evidence="3" id="KW-0808">Transferase</keyword>
<dbReference type="PIRSF" id="PIRSF036958">
    <property type="entry name" value="mRNA_capping_HCE"/>
    <property type="match status" value="1"/>
</dbReference>
<dbReference type="Pfam" id="PF00782">
    <property type="entry name" value="DSPc"/>
    <property type="match status" value="1"/>
</dbReference>
<dbReference type="InterPro" id="IPR000387">
    <property type="entry name" value="Tyr_Pase_dom"/>
</dbReference>
<dbReference type="Pfam" id="PF03919">
    <property type="entry name" value="mRNA_cap_C"/>
    <property type="match status" value="1"/>
</dbReference>
<dbReference type="CDD" id="cd14502">
    <property type="entry name" value="RNA_5'-triphosphatase"/>
    <property type="match status" value="1"/>
</dbReference>
<feature type="binding site" evidence="9">
    <location>
        <begin position="550"/>
        <end position="555"/>
    </location>
    <ligand>
        <name>GTP</name>
        <dbReference type="ChEBI" id="CHEBI:37565"/>
    </ligand>
</feature>
<reference key="1">
    <citation type="journal article" date="2000" name="Nature">
        <title>Sequence and analysis of chromosome 5 of the plant Arabidopsis thaliana.</title>
        <authorList>
            <consortium name="Kazusa DNA Research Institute"/>
            <consortium name="Cold Spring Harbor and Washington University in St Louis Sequencing Consortium"/>
            <consortium name="European Union Arabidopsis Genome Sequencing Consortium"/>
            <person name="Tabata S."/>
            <person name="Kaneko T."/>
            <person name="Nakamura Y."/>
            <person name="Kotani H."/>
            <person name="Kato T."/>
            <person name="Asamizu E."/>
            <person name="Miyajima N."/>
            <person name="Sasamoto S."/>
            <person name="Kimura T."/>
            <person name="Hosouchi T."/>
            <person name="Kawashima K."/>
            <person name="Kohara M."/>
            <person name="Matsumoto M."/>
            <person name="Matsuno A."/>
            <person name="Muraki A."/>
            <person name="Nakayama S."/>
            <person name="Nakazaki N."/>
            <person name="Naruo K."/>
            <person name="Okumura S."/>
            <person name="Shinpo S."/>
            <person name="Takeuchi C."/>
            <person name="Wada T."/>
            <person name="Watanabe A."/>
            <person name="Yamada M."/>
            <person name="Yasuda M."/>
            <person name="Sato S."/>
            <person name="de la Bastide M."/>
            <person name="Huang E."/>
            <person name="Spiegel L."/>
            <person name="Gnoj L."/>
            <person name="O'Shaughnessy A."/>
            <person name="Preston R."/>
            <person name="Habermann K."/>
            <person name="Murray J."/>
            <person name="Johnson D."/>
            <person name="Rohlfing T."/>
            <person name="Nelson J."/>
            <person name="Stoneking T."/>
            <person name="Pepin K."/>
            <person name="Spieth J."/>
            <person name="Sekhon M."/>
            <person name="Armstrong J."/>
            <person name="Becker M."/>
            <person name="Belter E."/>
            <person name="Cordum H."/>
            <person name="Cordes M."/>
            <person name="Courtney L."/>
            <person name="Courtney W."/>
            <person name="Dante M."/>
            <person name="Du H."/>
            <person name="Edwards J."/>
            <person name="Fryman J."/>
            <person name="Haakensen B."/>
            <person name="Lamar E."/>
            <person name="Latreille P."/>
            <person name="Leonard S."/>
            <person name="Meyer R."/>
            <person name="Mulvaney E."/>
            <person name="Ozersky P."/>
            <person name="Riley A."/>
            <person name="Strowmatt C."/>
            <person name="Wagner-McPherson C."/>
            <person name="Wollam A."/>
            <person name="Yoakum M."/>
            <person name="Bell M."/>
            <person name="Dedhia N."/>
            <person name="Parnell L."/>
            <person name="Shah R."/>
            <person name="Rodriguez M."/>
            <person name="See L.H."/>
            <person name="Vil D."/>
            <person name="Baker J."/>
            <person name="Kirchoff K."/>
            <person name="Toth K."/>
            <person name="King L."/>
            <person name="Bahret A."/>
            <person name="Miller B."/>
            <person name="Marra M."/>
            <person name="Martienssen R."/>
            <person name="McCombie W.R."/>
            <person name="Wilson R.K."/>
            <person name="Murphy G."/>
            <person name="Bancroft I."/>
            <person name="Volckaert G."/>
            <person name="Wambutt R."/>
            <person name="Dusterhoft A."/>
            <person name="Stiekema W."/>
            <person name="Pohl T."/>
            <person name="Entian K.D."/>
            <person name="Terryn N."/>
            <person name="Hartley N."/>
            <person name="Bent E."/>
            <person name="Johnson S."/>
            <person name="Langham S.A."/>
            <person name="McCullagh B."/>
            <person name="Robben J."/>
            <person name="Grymonprez B."/>
            <person name="Zimmermann W."/>
            <person name="Ramsperger U."/>
            <person name="Wedler H."/>
            <person name="Balke K."/>
            <person name="Wedler E."/>
            <person name="Peters S."/>
            <person name="van Staveren M."/>
            <person name="Dirkse W."/>
            <person name="Mooijman P."/>
            <person name="Lankhorst R.K."/>
            <person name="Weitzenegger T."/>
            <person name="Bothe G."/>
            <person name="Rose M."/>
            <person name="Hauf J."/>
            <person name="Berneiser S."/>
            <person name="Hempel S."/>
            <person name="Feldpausch M."/>
            <person name="Lamberth S."/>
            <person name="Villarroel R."/>
            <person name="Gielen J."/>
            <person name="Ardiles W."/>
            <person name="Bents O."/>
            <person name="Lemcke K."/>
            <person name="Kolesov G."/>
            <person name="Mayer K."/>
            <person name="Rudd S."/>
            <person name="Schoof H."/>
            <person name="Schueller C."/>
            <person name="Zaccaria P."/>
            <person name="Mewes H.W."/>
            <person name="Bevan M."/>
            <person name="Fransz P."/>
        </authorList>
    </citation>
    <scope>NUCLEOTIDE SEQUENCE [LARGE SCALE GENOMIC DNA]</scope>
    <source>
        <strain>cv. Columbia</strain>
    </source>
</reference>
<dbReference type="Gene3D" id="3.90.190.10">
    <property type="entry name" value="Protein tyrosine phosphatase superfamily"/>
    <property type="match status" value="1"/>
</dbReference>
<dbReference type="SUPFAM" id="SSF52799">
    <property type="entry name" value="(Phosphotyrosine protein) phosphatases II"/>
    <property type="match status" value="1"/>
</dbReference>
<gene>
    <name evidence="12" type="primary">F7J8_270</name>
</gene>
<feature type="compositionally biased region" description="Basic and acidic residues" evidence="10">
    <location>
        <begin position="15"/>
        <end position="27"/>
    </location>
</feature>
<evidence type="ECO:0000256" key="6">
    <source>
        <dbReference type="ARBA" id="ARBA00023042"/>
    </source>
</evidence>